<dbReference type="FunCoup" id="M7XCN9">
    <property type="interactions" value="165"/>
</dbReference>
<dbReference type="InterPro" id="IPR036097">
    <property type="entry name" value="HisK_dim/P_sf"/>
</dbReference>
<dbReference type="InterPro" id="IPR003594">
    <property type="entry name" value="HATPase_dom"/>
</dbReference>
<dbReference type="SUPFAM" id="SSF47384">
    <property type="entry name" value="Homodimeric domain of signal transducing histidine kinase"/>
    <property type="match status" value="1"/>
</dbReference>
<dbReference type="SMART" id="SM00388">
    <property type="entry name" value="HisKA"/>
    <property type="match status" value="1"/>
</dbReference>
<dbReference type="SMART" id="SM00304">
    <property type="entry name" value="HAMP"/>
    <property type="match status" value="1"/>
</dbReference>
<comment type="subcellular location">
    <subcellularLocation>
        <location evidence="2">Membrane</location>
    </subcellularLocation>
</comment>
<sequence>MTLPYKIRLSLQLTGTSALVVLAAFLIIYKVAEWTLIRNIDEDLVRESKKHEAQITLKNGVLAFSHSGEWEEEEHQEVQFHPIFIEIVDAAGRQIDRSPNLGNLRLSFRPDYENPAVGYFQFLGNQELRQLQTTLRNGDRIEGYLLVATSFEESRNLLDNLRTILLLLYPLILLSLFLAMRFLAGKSIEPVDKITKRARMISQNNLNDRIPLPVKNDEIKALAVAINELLERLEDAMNRERQFTSDASHELRTPISILKGNFEVLIRKPRDPEEYVSKIKSGLQEIEKLDGIIDQLLDLARFQRDKWDIHEIEIGSIAAEVAELISKSQQRQIMVDCQPEGPIYVNSNEKSIFIILNNLIRNAVKFSLAETPVLVEIRKQQSSVILEVKDKGIGIEEQSLSQVFSPFFRENAPELGKVPGSGLGLSIVKKLCDHLGIAISVESLKGKGTTVRLVFQQEPES</sequence>
<feature type="transmembrane region" description="Helical" evidence="12">
    <location>
        <begin position="164"/>
        <end position="184"/>
    </location>
</feature>
<dbReference type="SUPFAM" id="SSF55874">
    <property type="entry name" value="ATPase domain of HSP90 chaperone/DNA topoisomerase II/histidine kinase"/>
    <property type="match status" value="1"/>
</dbReference>
<dbReference type="Pfam" id="PF00512">
    <property type="entry name" value="HisKA"/>
    <property type="match status" value="1"/>
</dbReference>
<dbReference type="PANTHER" id="PTHR45436">
    <property type="entry name" value="SENSOR HISTIDINE KINASE YKOH"/>
    <property type="match status" value="1"/>
</dbReference>
<dbReference type="eggNOG" id="COG2205">
    <property type="taxonomic scope" value="Bacteria"/>
</dbReference>
<dbReference type="InterPro" id="IPR050428">
    <property type="entry name" value="TCS_sensor_his_kinase"/>
</dbReference>
<dbReference type="PROSITE" id="PS50885">
    <property type="entry name" value="HAMP"/>
    <property type="match status" value="1"/>
</dbReference>
<dbReference type="PROSITE" id="PS50109">
    <property type="entry name" value="HIS_KIN"/>
    <property type="match status" value="1"/>
</dbReference>
<evidence type="ECO:0000259" key="13">
    <source>
        <dbReference type="PROSITE" id="PS50109"/>
    </source>
</evidence>
<dbReference type="SMART" id="SM00387">
    <property type="entry name" value="HATPase_c"/>
    <property type="match status" value="1"/>
</dbReference>
<feature type="coiled-coil region" evidence="11">
    <location>
        <begin position="216"/>
        <end position="246"/>
    </location>
</feature>
<keyword evidence="10 12" id="KW-0472">Membrane</keyword>
<evidence type="ECO:0000256" key="1">
    <source>
        <dbReference type="ARBA" id="ARBA00000085"/>
    </source>
</evidence>
<evidence type="ECO:0000256" key="11">
    <source>
        <dbReference type="SAM" id="Coils"/>
    </source>
</evidence>
<feature type="domain" description="HAMP" evidence="14">
    <location>
        <begin position="185"/>
        <end position="238"/>
    </location>
</feature>
<comment type="caution">
    <text evidence="15">The sequence shown here is derived from an EMBL/GenBank/DDBJ whole genome shotgun (WGS) entry which is preliminary data.</text>
</comment>
<dbReference type="Gene3D" id="6.10.340.10">
    <property type="match status" value="1"/>
</dbReference>
<dbReference type="EC" id="2.7.13.3" evidence="3"/>
<dbReference type="OrthoDB" id="594725at2"/>
<dbReference type="CDD" id="cd00082">
    <property type="entry name" value="HisKA"/>
    <property type="match status" value="1"/>
</dbReference>
<keyword evidence="9" id="KW-0902">Two-component regulatory system</keyword>
<dbReference type="InterPro" id="IPR003661">
    <property type="entry name" value="HisK_dim/P_dom"/>
</dbReference>
<evidence type="ECO:0000256" key="9">
    <source>
        <dbReference type="ARBA" id="ARBA00023012"/>
    </source>
</evidence>
<dbReference type="EMBL" id="AMZY02000012">
    <property type="protein sequence ID" value="EMS32644.1"/>
    <property type="molecule type" value="Genomic_DNA"/>
</dbReference>
<comment type="catalytic activity">
    <reaction evidence="1">
        <text>ATP + protein L-histidine = ADP + protein N-phospho-L-histidine.</text>
        <dbReference type="EC" id="2.7.13.3"/>
    </reaction>
</comment>
<evidence type="ECO:0000256" key="4">
    <source>
        <dbReference type="ARBA" id="ARBA00022553"/>
    </source>
</evidence>
<keyword evidence="11" id="KW-0175">Coiled coil</keyword>
<evidence type="ECO:0000256" key="12">
    <source>
        <dbReference type="SAM" id="Phobius"/>
    </source>
</evidence>
<evidence type="ECO:0000313" key="16">
    <source>
        <dbReference type="Proteomes" id="UP000010953"/>
    </source>
</evidence>
<dbReference type="Proteomes" id="UP000010953">
    <property type="component" value="Unassembled WGS sequence"/>
</dbReference>
<organism evidence="15 16">
    <name type="scientific">Mariniradius saccharolyticus AK6</name>
    <dbReference type="NCBI Taxonomy" id="1239962"/>
    <lineage>
        <taxon>Bacteria</taxon>
        <taxon>Pseudomonadati</taxon>
        <taxon>Bacteroidota</taxon>
        <taxon>Cytophagia</taxon>
        <taxon>Cytophagales</taxon>
        <taxon>Cyclobacteriaceae</taxon>
        <taxon>Mariniradius</taxon>
    </lineage>
</organism>
<evidence type="ECO:0000256" key="6">
    <source>
        <dbReference type="ARBA" id="ARBA00022692"/>
    </source>
</evidence>
<dbReference type="SUPFAM" id="SSF158472">
    <property type="entry name" value="HAMP domain-like"/>
    <property type="match status" value="1"/>
</dbReference>
<feature type="domain" description="Histidine kinase" evidence="13">
    <location>
        <begin position="246"/>
        <end position="459"/>
    </location>
</feature>
<dbReference type="Pfam" id="PF02518">
    <property type="entry name" value="HATPase_c"/>
    <property type="match status" value="1"/>
</dbReference>
<keyword evidence="5" id="KW-0808">Transferase</keyword>
<keyword evidence="7 15" id="KW-0418">Kinase</keyword>
<evidence type="ECO:0000256" key="7">
    <source>
        <dbReference type="ARBA" id="ARBA00022777"/>
    </source>
</evidence>
<name>M7XCN9_9BACT</name>
<dbReference type="InterPro" id="IPR004358">
    <property type="entry name" value="Sig_transdc_His_kin-like_C"/>
</dbReference>
<dbReference type="CDD" id="cd06225">
    <property type="entry name" value="HAMP"/>
    <property type="match status" value="1"/>
</dbReference>
<evidence type="ECO:0000256" key="10">
    <source>
        <dbReference type="ARBA" id="ARBA00023136"/>
    </source>
</evidence>
<feature type="transmembrane region" description="Helical" evidence="12">
    <location>
        <begin position="12"/>
        <end position="32"/>
    </location>
</feature>
<dbReference type="InterPro" id="IPR005467">
    <property type="entry name" value="His_kinase_dom"/>
</dbReference>
<keyword evidence="4" id="KW-0597">Phosphoprotein</keyword>
<evidence type="ECO:0000256" key="5">
    <source>
        <dbReference type="ARBA" id="ARBA00022679"/>
    </source>
</evidence>
<reference evidence="15" key="1">
    <citation type="submission" date="2013-01" db="EMBL/GenBank/DDBJ databases">
        <title>Genome assembly of Mariniradius saccharolyticus AK6.</title>
        <authorList>
            <person name="Vaidya B."/>
            <person name="Khatri I."/>
            <person name="Tanuku N.R.S."/>
            <person name="Subramanian S."/>
            <person name="Pinnaka A."/>
        </authorList>
    </citation>
    <scope>NUCLEOTIDE SEQUENCE [LARGE SCALE GENOMIC DNA]</scope>
    <source>
        <strain evidence="15">AK6</strain>
    </source>
</reference>
<gene>
    <name evidence="15" type="ORF">C943_00997</name>
</gene>
<dbReference type="Gene3D" id="3.30.565.10">
    <property type="entry name" value="Histidine kinase-like ATPase, C-terminal domain"/>
    <property type="match status" value="1"/>
</dbReference>
<keyword evidence="6 12" id="KW-0812">Transmembrane</keyword>
<dbReference type="GO" id="GO:0005886">
    <property type="term" value="C:plasma membrane"/>
    <property type="evidence" value="ECO:0007669"/>
    <property type="project" value="TreeGrafter"/>
</dbReference>
<dbReference type="STRING" id="1239962.C943_00997"/>
<keyword evidence="8 12" id="KW-1133">Transmembrane helix</keyword>
<proteinExistence type="predicted"/>
<dbReference type="GO" id="GO:0000155">
    <property type="term" value="F:phosphorelay sensor kinase activity"/>
    <property type="evidence" value="ECO:0007669"/>
    <property type="project" value="InterPro"/>
</dbReference>
<dbReference type="Gene3D" id="1.10.287.130">
    <property type="match status" value="1"/>
</dbReference>
<dbReference type="InParanoid" id="M7XCN9"/>
<protein>
    <recommendedName>
        <fullName evidence="3">histidine kinase</fullName>
        <ecNumber evidence="3">2.7.13.3</ecNumber>
    </recommendedName>
</protein>
<dbReference type="RefSeq" id="WP_008628451.1">
    <property type="nucleotide sequence ID" value="NZ_AMZY02000012.1"/>
</dbReference>
<dbReference type="Pfam" id="PF00672">
    <property type="entry name" value="HAMP"/>
    <property type="match status" value="1"/>
</dbReference>
<keyword evidence="16" id="KW-1185">Reference proteome</keyword>
<accession>M7XCN9</accession>
<evidence type="ECO:0000313" key="15">
    <source>
        <dbReference type="EMBL" id="EMS32644.1"/>
    </source>
</evidence>
<evidence type="ECO:0000256" key="8">
    <source>
        <dbReference type="ARBA" id="ARBA00022989"/>
    </source>
</evidence>
<dbReference type="InterPro" id="IPR003660">
    <property type="entry name" value="HAMP_dom"/>
</dbReference>
<dbReference type="PRINTS" id="PR00344">
    <property type="entry name" value="BCTRLSENSOR"/>
</dbReference>
<evidence type="ECO:0000259" key="14">
    <source>
        <dbReference type="PROSITE" id="PS50885"/>
    </source>
</evidence>
<evidence type="ECO:0000256" key="2">
    <source>
        <dbReference type="ARBA" id="ARBA00004370"/>
    </source>
</evidence>
<dbReference type="InterPro" id="IPR036890">
    <property type="entry name" value="HATPase_C_sf"/>
</dbReference>
<dbReference type="AlphaFoldDB" id="M7XCN9"/>
<evidence type="ECO:0000256" key="3">
    <source>
        <dbReference type="ARBA" id="ARBA00012438"/>
    </source>
</evidence>
<dbReference type="PANTHER" id="PTHR45436:SF5">
    <property type="entry name" value="SENSOR HISTIDINE KINASE TRCS"/>
    <property type="match status" value="1"/>
</dbReference>